<evidence type="ECO:0000313" key="1">
    <source>
        <dbReference type="EMBL" id="CAD8054080.1"/>
    </source>
</evidence>
<evidence type="ECO:0000313" key="2">
    <source>
        <dbReference type="Proteomes" id="UP000688137"/>
    </source>
</evidence>
<accession>A0A8S1KEQ5</accession>
<dbReference type="OMA" id="INDTMEW"/>
<protein>
    <submittedName>
        <fullName evidence="1">Uncharacterized protein</fullName>
    </submittedName>
</protein>
<sequence>MELIIPYLFLNFKTFQLQYYNYQVEMQLINFFQKVLSLIWIGTIIEKLWAAKYKEICDLYRNLLNHLQLLSKLQIQKKIAENLIIPNSKENQHFPEMKTKFTHYNIYKIHKYQYYYEGCCQVKTGKSGPYVWMVVFLNSNKTQLDIQEKEKNKVYINIFIYKNIFINIQIN</sequence>
<reference evidence="1" key="1">
    <citation type="submission" date="2021-01" db="EMBL/GenBank/DDBJ databases">
        <authorList>
            <consortium name="Genoscope - CEA"/>
            <person name="William W."/>
        </authorList>
    </citation>
    <scope>NUCLEOTIDE SEQUENCE</scope>
</reference>
<dbReference type="Proteomes" id="UP000688137">
    <property type="component" value="Unassembled WGS sequence"/>
</dbReference>
<gene>
    <name evidence="1" type="ORF">PPRIM_AZ9-3.1.T0210287</name>
</gene>
<keyword evidence="2" id="KW-1185">Reference proteome</keyword>
<proteinExistence type="predicted"/>
<dbReference type="AlphaFoldDB" id="A0A8S1KEQ5"/>
<dbReference type="EMBL" id="CAJJDM010000019">
    <property type="protein sequence ID" value="CAD8054080.1"/>
    <property type="molecule type" value="Genomic_DNA"/>
</dbReference>
<organism evidence="1 2">
    <name type="scientific">Paramecium primaurelia</name>
    <dbReference type="NCBI Taxonomy" id="5886"/>
    <lineage>
        <taxon>Eukaryota</taxon>
        <taxon>Sar</taxon>
        <taxon>Alveolata</taxon>
        <taxon>Ciliophora</taxon>
        <taxon>Intramacronucleata</taxon>
        <taxon>Oligohymenophorea</taxon>
        <taxon>Peniculida</taxon>
        <taxon>Parameciidae</taxon>
        <taxon>Paramecium</taxon>
    </lineage>
</organism>
<comment type="caution">
    <text evidence="1">The sequence shown here is derived from an EMBL/GenBank/DDBJ whole genome shotgun (WGS) entry which is preliminary data.</text>
</comment>
<name>A0A8S1KEQ5_PARPR</name>